<gene>
    <name evidence="18" type="primary">20197737</name>
    <name evidence="17" type="ORF">HELRODRAFT_157599</name>
</gene>
<evidence type="ECO:0000313" key="18">
    <source>
        <dbReference type="EnsemblMetazoa" id="HelroP157599"/>
    </source>
</evidence>
<dbReference type="EMBL" id="KB097487">
    <property type="protein sequence ID" value="ESN96811.1"/>
    <property type="molecule type" value="Genomic_DNA"/>
</dbReference>
<dbReference type="InParanoid" id="T1EMD7"/>
<keyword evidence="11" id="KW-0804">Transcription</keyword>
<keyword evidence="6" id="KW-0677">Repeat</keyword>
<dbReference type="HOGENOM" id="CLU_012062_6_0_1"/>
<dbReference type="KEGG" id="hro:HELRODRAFT_157599"/>
<dbReference type="GO" id="GO:0006397">
    <property type="term" value="P:mRNA processing"/>
    <property type="evidence" value="ECO:0007669"/>
    <property type="project" value="UniProtKB-KW"/>
</dbReference>
<evidence type="ECO:0000256" key="6">
    <source>
        <dbReference type="ARBA" id="ARBA00022737"/>
    </source>
</evidence>
<evidence type="ECO:0000256" key="2">
    <source>
        <dbReference type="ARBA" id="ARBA00004173"/>
    </source>
</evidence>
<keyword evidence="7 14" id="KW-0694">RNA-binding</keyword>
<dbReference type="GO" id="GO:0000785">
    <property type="term" value="C:chromatin"/>
    <property type="evidence" value="ECO:0000318"/>
    <property type="project" value="GO_Central"/>
</dbReference>
<evidence type="ECO:0000256" key="1">
    <source>
        <dbReference type="ARBA" id="ARBA00004123"/>
    </source>
</evidence>
<dbReference type="FunFam" id="3.30.70.330:FF:000098">
    <property type="entry name" value="TAR DNA-binding protein 43"/>
    <property type="match status" value="1"/>
</dbReference>
<keyword evidence="5" id="KW-0507">mRNA processing</keyword>
<dbReference type="EnsemblMetazoa" id="HelroT157599">
    <property type="protein sequence ID" value="HelroP157599"/>
    <property type="gene ID" value="HelroG157599"/>
</dbReference>
<protein>
    <recommendedName>
        <fullName evidence="3">TAR DNA-binding protein 43</fullName>
    </recommendedName>
</protein>
<evidence type="ECO:0000256" key="12">
    <source>
        <dbReference type="ARBA" id="ARBA00023187"/>
    </source>
</evidence>
<dbReference type="InterPro" id="IPR041105">
    <property type="entry name" value="TDP-43_N"/>
</dbReference>
<keyword evidence="4" id="KW-0678">Repressor</keyword>
<keyword evidence="10" id="KW-0496">Mitochondrion</keyword>
<dbReference type="PANTHER" id="PTHR48033">
    <property type="entry name" value="RNA-BINDING (RRM/RBD/RNP MOTIFS) FAMILY PROTEIN"/>
    <property type="match status" value="1"/>
</dbReference>
<reference evidence="18" key="3">
    <citation type="submission" date="2015-06" db="UniProtKB">
        <authorList>
            <consortium name="EnsemblMetazoa"/>
        </authorList>
    </citation>
    <scope>IDENTIFICATION</scope>
</reference>
<dbReference type="GeneID" id="20197737"/>
<evidence type="ECO:0000256" key="14">
    <source>
        <dbReference type="PROSITE-ProRule" id="PRU00176"/>
    </source>
</evidence>
<dbReference type="GO" id="GO:0003690">
    <property type="term" value="F:double-stranded DNA binding"/>
    <property type="evidence" value="ECO:0007669"/>
    <property type="project" value="UniProtKB-ARBA"/>
</dbReference>
<feature type="domain" description="RRM" evidence="16">
    <location>
        <begin position="108"/>
        <end position="186"/>
    </location>
</feature>
<dbReference type="Pfam" id="PF00076">
    <property type="entry name" value="RRM_1"/>
    <property type="match status" value="2"/>
</dbReference>
<evidence type="ECO:0000256" key="11">
    <source>
        <dbReference type="ARBA" id="ARBA00023163"/>
    </source>
</evidence>
<dbReference type="GO" id="GO:0005654">
    <property type="term" value="C:nucleoplasm"/>
    <property type="evidence" value="ECO:0000318"/>
    <property type="project" value="GO_Central"/>
</dbReference>
<evidence type="ECO:0000256" key="15">
    <source>
        <dbReference type="SAM" id="MobiDB-lite"/>
    </source>
</evidence>
<keyword evidence="9" id="KW-0238">DNA-binding</keyword>
<dbReference type="Gene3D" id="3.30.70.330">
    <property type="match status" value="2"/>
</dbReference>
<reference evidence="17 19" key="2">
    <citation type="journal article" date="2013" name="Nature">
        <title>Insights into bilaterian evolution from three spiralian genomes.</title>
        <authorList>
            <person name="Simakov O."/>
            <person name="Marletaz F."/>
            <person name="Cho S.J."/>
            <person name="Edsinger-Gonzales E."/>
            <person name="Havlak P."/>
            <person name="Hellsten U."/>
            <person name="Kuo D.H."/>
            <person name="Larsson T."/>
            <person name="Lv J."/>
            <person name="Arendt D."/>
            <person name="Savage R."/>
            <person name="Osoegawa K."/>
            <person name="de Jong P."/>
            <person name="Grimwood J."/>
            <person name="Chapman J.A."/>
            <person name="Shapiro H."/>
            <person name="Aerts A."/>
            <person name="Otillar R.P."/>
            <person name="Terry A.Y."/>
            <person name="Boore J.L."/>
            <person name="Grigoriev I.V."/>
            <person name="Lindberg D.R."/>
            <person name="Seaver E.C."/>
            <person name="Weisblat D.A."/>
            <person name="Putnam N.H."/>
            <person name="Rokhsar D.S."/>
        </authorList>
    </citation>
    <scope>NUCLEOTIDE SEQUENCE</scope>
</reference>
<dbReference type="Pfam" id="PF18694">
    <property type="entry name" value="TDP-43_N"/>
    <property type="match status" value="1"/>
</dbReference>
<dbReference type="CDD" id="cd12321">
    <property type="entry name" value="RRM1_TDP43"/>
    <property type="match status" value="1"/>
</dbReference>
<dbReference type="SMART" id="SM00360">
    <property type="entry name" value="RRM"/>
    <property type="match status" value="2"/>
</dbReference>
<dbReference type="InterPro" id="IPR000504">
    <property type="entry name" value="RRM_dom"/>
</dbReference>
<evidence type="ECO:0000259" key="16">
    <source>
        <dbReference type="PROSITE" id="PS50102"/>
    </source>
</evidence>
<evidence type="ECO:0000313" key="19">
    <source>
        <dbReference type="Proteomes" id="UP000015101"/>
    </source>
</evidence>
<dbReference type="InterPro" id="IPR012677">
    <property type="entry name" value="Nucleotide-bd_a/b_plait_sf"/>
</dbReference>
<dbReference type="GO" id="GO:0010468">
    <property type="term" value="P:regulation of gene expression"/>
    <property type="evidence" value="ECO:0000318"/>
    <property type="project" value="GO_Central"/>
</dbReference>
<feature type="region of interest" description="Disordered" evidence="15">
    <location>
        <begin position="1"/>
        <end position="20"/>
    </location>
</feature>
<dbReference type="PANTHER" id="PTHR48033:SF9">
    <property type="entry name" value="TAR DNA-BINDING PROTEIN 43"/>
    <property type="match status" value="1"/>
</dbReference>
<evidence type="ECO:0000256" key="7">
    <source>
        <dbReference type="ARBA" id="ARBA00022884"/>
    </source>
</evidence>
<organism evidence="18 19">
    <name type="scientific">Helobdella robusta</name>
    <name type="common">Californian leech</name>
    <dbReference type="NCBI Taxonomy" id="6412"/>
    <lineage>
        <taxon>Eukaryota</taxon>
        <taxon>Metazoa</taxon>
        <taxon>Spiralia</taxon>
        <taxon>Lophotrochozoa</taxon>
        <taxon>Annelida</taxon>
        <taxon>Clitellata</taxon>
        <taxon>Hirudinea</taxon>
        <taxon>Rhynchobdellida</taxon>
        <taxon>Glossiphoniidae</taxon>
        <taxon>Helobdella</taxon>
    </lineage>
</organism>
<dbReference type="GO" id="GO:0005739">
    <property type="term" value="C:mitochondrion"/>
    <property type="evidence" value="ECO:0007669"/>
    <property type="project" value="UniProtKB-SubCell"/>
</dbReference>
<dbReference type="EMBL" id="AMQM01006513">
    <property type="status" value="NOT_ANNOTATED_CDS"/>
    <property type="molecule type" value="Genomic_DNA"/>
</dbReference>
<dbReference type="PROSITE" id="PS50102">
    <property type="entry name" value="RRM"/>
    <property type="match status" value="2"/>
</dbReference>
<dbReference type="RefSeq" id="XP_009024963.1">
    <property type="nucleotide sequence ID" value="XM_009026715.1"/>
</dbReference>
<keyword evidence="19" id="KW-1185">Reference proteome</keyword>
<dbReference type="CTD" id="20197737"/>
<accession>T1EMD7</accession>
<dbReference type="eggNOG" id="ENOG502QPQ8">
    <property type="taxonomic scope" value="Eukaryota"/>
</dbReference>
<dbReference type="CDD" id="cd12322">
    <property type="entry name" value="RRM2_TDP43"/>
    <property type="match status" value="1"/>
</dbReference>
<dbReference type="OrthoDB" id="2020831at2759"/>
<name>T1EMD7_HELRO</name>
<evidence type="ECO:0000256" key="5">
    <source>
        <dbReference type="ARBA" id="ARBA00022664"/>
    </source>
</evidence>
<dbReference type="STRING" id="6412.T1EMD7"/>
<evidence type="ECO:0000256" key="3">
    <source>
        <dbReference type="ARBA" id="ARBA00018889"/>
    </source>
</evidence>
<keyword evidence="12" id="KW-0508">mRNA splicing</keyword>
<dbReference type="InterPro" id="IPR035979">
    <property type="entry name" value="RBD_domain_sf"/>
</dbReference>
<dbReference type="FunFam" id="3.30.70.330:FF:000107">
    <property type="entry name" value="TAR DNA-binding protein 43"/>
    <property type="match status" value="1"/>
</dbReference>
<evidence type="ECO:0000256" key="8">
    <source>
        <dbReference type="ARBA" id="ARBA00023015"/>
    </source>
</evidence>
<evidence type="ECO:0000256" key="9">
    <source>
        <dbReference type="ARBA" id="ARBA00023125"/>
    </source>
</evidence>
<evidence type="ECO:0000256" key="13">
    <source>
        <dbReference type="ARBA" id="ARBA00023242"/>
    </source>
</evidence>
<dbReference type="AlphaFoldDB" id="T1EMD7"/>
<dbReference type="GO" id="GO:0003723">
    <property type="term" value="F:RNA binding"/>
    <property type="evidence" value="ECO:0000318"/>
    <property type="project" value="GO_Central"/>
</dbReference>
<feature type="domain" description="RRM" evidence="16">
    <location>
        <begin position="194"/>
        <end position="265"/>
    </location>
</feature>
<keyword evidence="8" id="KW-0805">Transcription regulation</keyword>
<comment type="subcellular location">
    <subcellularLocation>
        <location evidence="2">Mitochondrion</location>
    </subcellularLocation>
    <subcellularLocation>
        <location evidence="1">Nucleus</location>
    </subcellularLocation>
</comment>
<proteinExistence type="predicted"/>
<dbReference type="CDD" id="cd19609">
    <property type="entry name" value="NTD_TDP-43"/>
    <property type="match status" value="1"/>
</dbReference>
<evidence type="ECO:0000313" key="17">
    <source>
        <dbReference type="EMBL" id="ESN96811.1"/>
    </source>
</evidence>
<dbReference type="SUPFAM" id="SSF54928">
    <property type="entry name" value="RNA-binding domain, RBD"/>
    <property type="match status" value="2"/>
</dbReference>
<evidence type="ECO:0000256" key="4">
    <source>
        <dbReference type="ARBA" id="ARBA00022491"/>
    </source>
</evidence>
<reference evidence="19" key="1">
    <citation type="submission" date="2012-12" db="EMBL/GenBank/DDBJ databases">
        <authorList>
            <person name="Hellsten U."/>
            <person name="Grimwood J."/>
            <person name="Chapman J.A."/>
            <person name="Shapiro H."/>
            <person name="Aerts A."/>
            <person name="Otillar R.P."/>
            <person name="Terry A.Y."/>
            <person name="Boore J.L."/>
            <person name="Simakov O."/>
            <person name="Marletaz F."/>
            <person name="Cho S.-J."/>
            <person name="Edsinger-Gonzales E."/>
            <person name="Havlak P."/>
            <person name="Kuo D.-H."/>
            <person name="Larsson T."/>
            <person name="Lv J."/>
            <person name="Arendt D."/>
            <person name="Savage R."/>
            <person name="Osoegawa K."/>
            <person name="de Jong P."/>
            <person name="Lindberg D.R."/>
            <person name="Seaver E.C."/>
            <person name="Weisblat D.A."/>
            <person name="Putnam N.H."/>
            <person name="Grigoriev I.V."/>
            <person name="Rokhsar D.S."/>
        </authorList>
    </citation>
    <scope>NUCLEOTIDE SEQUENCE</scope>
</reference>
<sequence>MSQFVQVVDDDGDEPIELPTEPNSDLLLSTVVAQFPGVCGLKYKTAESKSTRGVRLVEGRLIAPDEGWASYIFLTVYPKVGLEAQKRKGDPLDYPGSKSKKLDKMRCSDLIVLGLPWKSTEDDIRKYFSTYGELTMVQLKVDHKTKQSKGFGFIRFADYESQLKALSQKHLIDGRWCNLRIPNSKCSVHPELSNKIYVGRLTEDMTSEDLHEYFSQFGEVREVFIPKPFRAFAFVSFADPFIAQSLYGDDHVIKNVSVHIGTATPKNSERYMNDGYGSWQGLIHI</sequence>
<dbReference type="Proteomes" id="UP000015101">
    <property type="component" value="Unassembled WGS sequence"/>
</dbReference>
<dbReference type="GO" id="GO:0008380">
    <property type="term" value="P:RNA splicing"/>
    <property type="evidence" value="ECO:0007669"/>
    <property type="project" value="UniProtKB-KW"/>
</dbReference>
<evidence type="ECO:0000256" key="10">
    <source>
        <dbReference type="ARBA" id="ARBA00023128"/>
    </source>
</evidence>
<dbReference type="OMA" id="VCAGKSI"/>
<keyword evidence="13" id="KW-0539">Nucleus</keyword>